<evidence type="ECO:0000313" key="1">
    <source>
        <dbReference type="EMBL" id="EGO29767.1"/>
    </source>
</evidence>
<dbReference type="HOGENOM" id="CLU_3107880_0_0_1"/>
<reference evidence="1" key="1">
    <citation type="submission" date="2011-04" db="EMBL/GenBank/DDBJ databases">
        <title>Evolution of plant cell wall degrading machinery underlies the functional diversity of forest fungi.</title>
        <authorList>
            <consortium name="US DOE Joint Genome Institute (JGI-PGF)"/>
            <person name="Eastwood D.C."/>
            <person name="Floudas D."/>
            <person name="Binder M."/>
            <person name="Majcherczyk A."/>
            <person name="Schneider P."/>
            <person name="Aerts A."/>
            <person name="Asiegbu F.O."/>
            <person name="Baker S.E."/>
            <person name="Barry K."/>
            <person name="Bendiksby M."/>
            <person name="Blumentritt M."/>
            <person name="Coutinho P.M."/>
            <person name="Cullen D."/>
            <person name="Cullen D."/>
            <person name="Gathman A."/>
            <person name="Goodell B."/>
            <person name="Henrissat B."/>
            <person name="Ihrmark K."/>
            <person name="Kauserud H."/>
            <person name="Kohler A."/>
            <person name="LaButti K."/>
            <person name="Lapidus A."/>
            <person name="Lavin J.L."/>
            <person name="Lee Y.-H."/>
            <person name="Lindquist E."/>
            <person name="Lilly W."/>
            <person name="Lucas S."/>
            <person name="Morin E."/>
            <person name="Murat C."/>
            <person name="Oguiza J.A."/>
            <person name="Park J."/>
            <person name="Pisabarro A.G."/>
            <person name="Riley R."/>
            <person name="Rosling A."/>
            <person name="Salamov A."/>
            <person name="Schmidt O."/>
            <person name="Schmutz J."/>
            <person name="Skrede I."/>
            <person name="Stenlid J."/>
            <person name="Wiebenga A."/>
            <person name="Xie X."/>
            <person name="Kues U."/>
            <person name="Hibbett D.S."/>
            <person name="Hoffmeister D."/>
            <person name="Hogberg N."/>
            <person name="Martin F."/>
            <person name="Grigoriev I.V."/>
            <person name="Watkinson S.C."/>
        </authorList>
    </citation>
    <scope>NUCLEOTIDE SEQUENCE</scope>
    <source>
        <strain evidence="1">S7.9</strain>
    </source>
</reference>
<dbReference type="GeneID" id="18810807"/>
<dbReference type="KEGG" id="sla:SERLADRAFT_379173"/>
<dbReference type="AlphaFoldDB" id="F8NIK5"/>
<protein>
    <submittedName>
        <fullName evidence="1">Uncharacterized protein</fullName>
    </submittedName>
</protein>
<dbReference type="EMBL" id="GL945429">
    <property type="protein sequence ID" value="EGO29767.1"/>
    <property type="molecule type" value="Genomic_DNA"/>
</dbReference>
<dbReference type="Proteomes" id="UP000008064">
    <property type="component" value="Unassembled WGS sequence"/>
</dbReference>
<dbReference type="RefSeq" id="XP_007314009.1">
    <property type="nucleotide sequence ID" value="XM_007313947.1"/>
</dbReference>
<accession>F8NIK5</accession>
<name>F8NIK5_SERL9</name>
<gene>
    <name evidence="1" type="ORF">SERLADRAFT_379173</name>
</gene>
<sequence length="51" mass="5779">MLVTGSNGDHYVISQIYGRIRRYVFHFQELQAVVRDLIETAVVVISRSGAL</sequence>
<proteinExistence type="predicted"/>
<organism>
    <name type="scientific">Serpula lacrymans var. lacrymans (strain S7.9)</name>
    <name type="common">Dry rot fungus</name>
    <dbReference type="NCBI Taxonomy" id="578457"/>
    <lineage>
        <taxon>Eukaryota</taxon>
        <taxon>Fungi</taxon>
        <taxon>Dikarya</taxon>
        <taxon>Basidiomycota</taxon>
        <taxon>Agaricomycotina</taxon>
        <taxon>Agaricomycetes</taxon>
        <taxon>Agaricomycetidae</taxon>
        <taxon>Boletales</taxon>
        <taxon>Coniophorineae</taxon>
        <taxon>Serpulaceae</taxon>
        <taxon>Serpula</taxon>
    </lineage>
</organism>